<dbReference type="GO" id="GO:0005524">
    <property type="term" value="F:ATP binding"/>
    <property type="evidence" value="ECO:0007669"/>
    <property type="project" value="UniProtKB-UniRule"/>
</dbReference>
<keyword evidence="3" id="KW-0131">Cell cycle</keyword>
<dbReference type="GO" id="GO:0032153">
    <property type="term" value="C:cell division site"/>
    <property type="evidence" value="ECO:0007669"/>
    <property type="project" value="TreeGrafter"/>
</dbReference>
<dbReference type="InterPro" id="IPR030870">
    <property type="entry name" value="ZapE"/>
</dbReference>
<keyword evidence="3" id="KW-0378">Hydrolase</keyword>
<organism evidence="4 5">
    <name type="scientific">Pseudomonas syringae pv. avii</name>
    <dbReference type="NCBI Taxonomy" id="663959"/>
    <lineage>
        <taxon>Bacteria</taxon>
        <taxon>Pseudomonadati</taxon>
        <taxon>Pseudomonadota</taxon>
        <taxon>Gammaproteobacteria</taxon>
        <taxon>Pseudomonadales</taxon>
        <taxon>Pseudomonadaceae</taxon>
        <taxon>Pseudomonas</taxon>
        <taxon>Pseudomonas syringae</taxon>
    </lineage>
</organism>
<dbReference type="InterPro" id="IPR027417">
    <property type="entry name" value="P-loop_NTPase"/>
</dbReference>
<comment type="function">
    <text evidence="3">Reduces the stability of FtsZ polymers in the presence of ATP.</text>
</comment>
<comment type="similarity">
    <text evidence="3">Belongs to the AFG1 ATPase family. ZapE subfamily.</text>
</comment>
<keyword evidence="1 3" id="KW-0547">Nucleotide-binding</keyword>
<evidence type="ECO:0000256" key="1">
    <source>
        <dbReference type="ARBA" id="ARBA00022741"/>
    </source>
</evidence>
<evidence type="ECO:0000313" key="4">
    <source>
        <dbReference type="EMBL" id="RMU39403.1"/>
    </source>
</evidence>
<dbReference type="AlphaFoldDB" id="A0A3M5U1B4"/>
<feature type="binding site" evidence="3">
    <location>
        <begin position="87"/>
        <end position="94"/>
    </location>
    <ligand>
        <name>ATP</name>
        <dbReference type="ChEBI" id="CHEBI:30616"/>
    </ligand>
</feature>
<evidence type="ECO:0000313" key="5">
    <source>
        <dbReference type="Proteomes" id="UP000280395"/>
    </source>
</evidence>
<dbReference type="HAMAP" id="MF_01919">
    <property type="entry name" value="ZapE"/>
    <property type="match status" value="1"/>
</dbReference>
<comment type="subunit">
    <text evidence="3">Interacts with FtsZ.</text>
</comment>
<sequence length="385" mass="44323">MPLSRAVVTVSARFCCLANEIMTPLERYQADLKRPEFFHDAAQENAVRHLQRLYEDLVAASQSKPGMFSKLFGKKDHTPVKGLYFWGGVGRGKTYLVDTFFEALPFKEKVRTHFHRFMKRVHEEMKTLPGEKNPLTIIAKRFAQEARVICFDEFFVSDITDAMILGTLMEELFKNGVTLVATSNIVPDGLYKDGLQRARFLPAIALIKQNTDIVNVDSGVDYRLRHLEQAELFHFPLNEAAHESLKKSFRALTPECTQAVENDKLMIENREIIALRTCDDVAWFEFRQLCDGPRSQNDYIELGKIFHAVILSGVEQMGVTTDDIARRFINMVDEFYDRNVKLIISAEVELKDLYTGGRLNFEFQRTLSRLLEMQSHEFLSRGHKP</sequence>
<dbReference type="EMBL" id="RBUA01001628">
    <property type="protein sequence ID" value="RMU39403.1"/>
    <property type="molecule type" value="Genomic_DNA"/>
</dbReference>
<dbReference type="FunFam" id="3.40.50.300:FF:001019">
    <property type="entry name" value="Cell division protein ZapE"/>
    <property type="match status" value="1"/>
</dbReference>
<keyword evidence="3" id="KW-0963">Cytoplasm</keyword>
<dbReference type="Proteomes" id="UP000280395">
    <property type="component" value="Unassembled WGS sequence"/>
</dbReference>
<comment type="caution">
    <text evidence="4">The sequence shown here is derived from an EMBL/GenBank/DDBJ whole genome shotgun (WGS) entry which is preliminary data.</text>
</comment>
<accession>A0A3M5U1B4</accession>
<dbReference type="Pfam" id="PF03969">
    <property type="entry name" value="AFG1_ATPase"/>
    <property type="match status" value="1"/>
</dbReference>
<dbReference type="Gene3D" id="3.40.50.300">
    <property type="entry name" value="P-loop containing nucleotide triphosphate hydrolases"/>
    <property type="match status" value="1"/>
</dbReference>
<gene>
    <name evidence="3" type="primary">zapE</name>
    <name evidence="4" type="ORF">ALP29_04746</name>
</gene>
<evidence type="ECO:0000256" key="2">
    <source>
        <dbReference type="ARBA" id="ARBA00022840"/>
    </source>
</evidence>
<dbReference type="GO" id="GO:0016887">
    <property type="term" value="F:ATP hydrolysis activity"/>
    <property type="evidence" value="ECO:0007669"/>
    <property type="project" value="UniProtKB-UniRule"/>
</dbReference>
<comment type="subcellular location">
    <subcellularLocation>
        <location evidence="3">Cytoplasm</location>
    </subcellularLocation>
</comment>
<name>A0A3M5U1B4_PSESX</name>
<dbReference type="InterPro" id="IPR005654">
    <property type="entry name" value="ATPase_AFG1-like"/>
</dbReference>
<proteinExistence type="inferred from homology"/>
<protein>
    <recommendedName>
        <fullName evidence="3">Cell division protein ZapE</fullName>
    </recommendedName>
    <alternativeName>
        <fullName evidence="3">Z ring-associated protein ZapE</fullName>
    </alternativeName>
</protein>
<dbReference type="SUPFAM" id="SSF52540">
    <property type="entry name" value="P-loop containing nucleoside triphosphate hydrolases"/>
    <property type="match status" value="1"/>
</dbReference>
<dbReference type="PANTHER" id="PTHR12169:SF6">
    <property type="entry name" value="AFG1-LIKE ATPASE"/>
    <property type="match status" value="1"/>
</dbReference>
<reference evidence="4 5" key="1">
    <citation type="submission" date="2018-08" db="EMBL/GenBank/DDBJ databases">
        <title>Recombination of ecologically and evolutionarily significant loci maintains genetic cohesion in the Pseudomonas syringae species complex.</title>
        <authorList>
            <person name="Dillon M."/>
            <person name="Thakur S."/>
            <person name="Almeida R.N.D."/>
            <person name="Weir B.S."/>
            <person name="Guttman D.S."/>
        </authorList>
    </citation>
    <scope>NUCLEOTIDE SEQUENCE [LARGE SCALE GENOMIC DNA]</scope>
    <source>
        <strain evidence="4 5">ICMP 14479</strain>
    </source>
</reference>
<keyword evidence="2 3" id="KW-0067">ATP-binding</keyword>
<keyword evidence="3" id="KW-0132">Cell division</keyword>
<dbReference type="PANTHER" id="PTHR12169">
    <property type="entry name" value="ATPASE N2B"/>
    <property type="match status" value="1"/>
</dbReference>
<evidence type="ECO:0000256" key="3">
    <source>
        <dbReference type="HAMAP-Rule" id="MF_01919"/>
    </source>
</evidence>
<dbReference type="NCBIfam" id="NF040713">
    <property type="entry name" value="ZapE"/>
    <property type="match status" value="1"/>
</dbReference>
<dbReference type="GO" id="GO:0051301">
    <property type="term" value="P:cell division"/>
    <property type="evidence" value="ECO:0007669"/>
    <property type="project" value="UniProtKB-UniRule"/>
</dbReference>
<dbReference type="GO" id="GO:0005737">
    <property type="term" value="C:cytoplasm"/>
    <property type="evidence" value="ECO:0007669"/>
    <property type="project" value="UniProtKB-SubCell"/>
</dbReference>